<evidence type="ECO:0000313" key="2">
    <source>
        <dbReference type="EMBL" id="OJD26008.1"/>
    </source>
</evidence>
<keyword evidence="3" id="KW-1185">Reference proteome</keyword>
<dbReference type="AlphaFoldDB" id="A0A1J9QC37"/>
<proteinExistence type="predicted"/>
<evidence type="ECO:0008006" key="4">
    <source>
        <dbReference type="Google" id="ProtNLM"/>
    </source>
</evidence>
<name>A0A1J9QC37_9EURO</name>
<dbReference type="PIRSF" id="PIRSF028846">
    <property type="entry name" value="UCP028846"/>
    <property type="match status" value="1"/>
</dbReference>
<sequence length="545" mass="60375">MQILPRTAAVFATLACQYCNTALAGPSPQDDPASLAEACPDYLEYSQVKHGPYSEGPLKLSFQRPAAACRTFSSPLVEKVIEDVTSRMVDKDLAQIFRNAFPNTVDTTVRWHVTGKEPRSKKSRKYPQDEEAWQGPQSFIVTGDINAEWLRDSTNQLSQYQGLANKDPKIKTLILGAINTQVEFLLQSPYCNAFQPPPPSGLTAIPPTQEDAVHPAYEESVVFECKYELDSLANFLALGNKFYAETKSTDFVSDRWYQAVHTVLHVIQEQSEPTFDEQGQYVRNEYTFTRMTDVGTETLNLGGIGNPLNNATGLVRSAFRPSDDASTFGFLIPSNAQMAVELKRTAKTIKAAGGPHDLIKKLEDKAKRIEQGIREHGIVSHKKFGDVYAFEVDGYGSCLLIDDANLPSLLALPLLGFVDKHDKIYQNTREMILSKEGNPYYLTGSAFHGIGGPHIGVENAWPMSVLVRAQTSDDDAEILESINMVRDASLLGLIHETVDVNNVADYTRSWFAWANSVFAQTILDLAVRKPHLIFEKGAGPYNVGE</sequence>
<accession>A0A1J9QC37</accession>
<organism evidence="2 3">
    <name type="scientific">Blastomyces percursus</name>
    <dbReference type="NCBI Taxonomy" id="1658174"/>
    <lineage>
        <taxon>Eukaryota</taxon>
        <taxon>Fungi</taxon>
        <taxon>Dikarya</taxon>
        <taxon>Ascomycota</taxon>
        <taxon>Pezizomycotina</taxon>
        <taxon>Eurotiomycetes</taxon>
        <taxon>Eurotiomycetidae</taxon>
        <taxon>Onygenales</taxon>
        <taxon>Ajellomycetaceae</taxon>
        <taxon>Blastomyces</taxon>
    </lineage>
</organism>
<dbReference type="InterPro" id="IPR008313">
    <property type="entry name" value="GH125"/>
</dbReference>
<evidence type="ECO:0000313" key="3">
    <source>
        <dbReference type="Proteomes" id="UP000242791"/>
    </source>
</evidence>
<reference evidence="2 3" key="1">
    <citation type="submission" date="2015-08" db="EMBL/GenBank/DDBJ databases">
        <title>Emmonsia species relationships and genome sequence.</title>
        <authorList>
            <person name="Cuomo C.A."/>
            <person name="Schwartz I.S."/>
            <person name="Kenyon C."/>
            <person name="De Hoog G.S."/>
            <person name="Govender N.P."/>
            <person name="Botha A."/>
            <person name="Moreno L."/>
            <person name="De Vries M."/>
            <person name="Munoz J.F."/>
            <person name="Stielow J.B."/>
        </authorList>
    </citation>
    <scope>NUCLEOTIDE SEQUENCE [LARGE SCALE GENOMIC DNA]</scope>
    <source>
        <strain evidence="2 3">EI222</strain>
    </source>
</reference>
<evidence type="ECO:0000256" key="1">
    <source>
        <dbReference type="SAM" id="SignalP"/>
    </source>
</evidence>
<dbReference type="Pfam" id="PF06824">
    <property type="entry name" value="Glyco_hydro_125"/>
    <property type="match status" value="1"/>
</dbReference>
<feature type="chain" id="PRO_5011955904" description="DUF1237 domain protein" evidence="1">
    <location>
        <begin position="25"/>
        <end position="545"/>
    </location>
</feature>
<dbReference type="EMBL" id="LGTZ01000286">
    <property type="protein sequence ID" value="OJD26008.1"/>
    <property type="molecule type" value="Genomic_DNA"/>
</dbReference>
<dbReference type="InterPro" id="IPR008928">
    <property type="entry name" value="6-hairpin_glycosidase_sf"/>
</dbReference>
<dbReference type="InterPro" id="IPR012341">
    <property type="entry name" value="6hp_glycosidase-like_sf"/>
</dbReference>
<dbReference type="VEuPathDB" id="FungiDB:ACJ73_02625"/>
<dbReference type="OrthoDB" id="7771656at2759"/>
<dbReference type="GO" id="GO:0003824">
    <property type="term" value="F:catalytic activity"/>
    <property type="evidence" value="ECO:0007669"/>
    <property type="project" value="UniProtKB-ARBA"/>
</dbReference>
<dbReference type="STRING" id="1658174.A0A1J9QC37"/>
<dbReference type="GO" id="GO:0005975">
    <property type="term" value="P:carbohydrate metabolic process"/>
    <property type="evidence" value="ECO:0007669"/>
    <property type="project" value="InterPro"/>
</dbReference>
<feature type="signal peptide" evidence="1">
    <location>
        <begin position="1"/>
        <end position="24"/>
    </location>
</feature>
<keyword evidence="1" id="KW-0732">Signal</keyword>
<dbReference type="Proteomes" id="UP000242791">
    <property type="component" value="Unassembled WGS sequence"/>
</dbReference>
<dbReference type="SMART" id="SM01149">
    <property type="entry name" value="DUF1237"/>
    <property type="match status" value="1"/>
</dbReference>
<comment type="caution">
    <text evidence="2">The sequence shown here is derived from an EMBL/GenBank/DDBJ whole genome shotgun (WGS) entry which is preliminary data.</text>
</comment>
<dbReference type="PANTHER" id="PTHR31047:SF0">
    <property type="entry name" value="MEIOTICALLY UP-REGULATED GENE 157 PROTEIN"/>
    <property type="match status" value="1"/>
</dbReference>
<dbReference type="Gene3D" id="1.50.10.10">
    <property type="match status" value="1"/>
</dbReference>
<gene>
    <name evidence="2" type="ORF">ACJ73_02625</name>
</gene>
<dbReference type="PANTHER" id="PTHR31047">
    <property type="entry name" value="MEIOTICALLY UP-REGULATED GENE 157 PROTEIN"/>
    <property type="match status" value="1"/>
</dbReference>
<dbReference type="SUPFAM" id="SSF48208">
    <property type="entry name" value="Six-hairpin glycosidases"/>
    <property type="match status" value="1"/>
</dbReference>
<protein>
    <recommendedName>
        <fullName evidence="4">DUF1237 domain protein</fullName>
    </recommendedName>
</protein>